<accession>A0A2S9JG62</accession>
<reference evidence="2 3" key="1">
    <citation type="submission" date="2018-02" db="EMBL/GenBank/DDBJ databases">
        <title>The draft genome of Sphingobacterium gobiense H7.</title>
        <authorList>
            <person name="Li L."/>
            <person name="Liu L."/>
            <person name="Zhang X."/>
            <person name="Wang T."/>
            <person name="Liang L."/>
        </authorList>
    </citation>
    <scope>NUCLEOTIDE SEQUENCE [LARGE SCALE GENOMIC DNA]</scope>
    <source>
        <strain evidence="2 3">ACCC 05757</strain>
    </source>
</reference>
<dbReference type="GO" id="GO:0006047">
    <property type="term" value="P:UDP-N-acetylglucosamine metabolic process"/>
    <property type="evidence" value="ECO:0007669"/>
    <property type="project" value="InterPro"/>
</dbReference>
<dbReference type="Pfam" id="PF02350">
    <property type="entry name" value="Epimerase_2"/>
    <property type="match status" value="1"/>
</dbReference>
<dbReference type="RefSeq" id="WP_105727380.1">
    <property type="nucleotide sequence ID" value="NZ_PVBS01000004.1"/>
</dbReference>
<comment type="caution">
    <text evidence="2">The sequence shown here is derived from an EMBL/GenBank/DDBJ whole genome shotgun (WGS) entry which is preliminary data.</text>
</comment>
<dbReference type="CDD" id="cd03786">
    <property type="entry name" value="GTB_UDP-GlcNAc_2-Epimerase"/>
    <property type="match status" value="1"/>
</dbReference>
<dbReference type="AlphaFoldDB" id="A0A2S9JG62"/>
<dbReference type="InterPro" id="IPR029767">
    <property type="entry name" value="WecB-like"/>
</dbReference>
<keyword evidence="3" id="KW-1185">Reference proteome</keyword>
<dbReference type="SUPFAM" id="SSF53756">
    <property type="entry name" value="UDP-Glycosyltransferase/glycogen phosphorylase"/>
    <property type="match status" value="1"/>
</dbReference>
<dbReference type="PANTHER" id="PTHR43174:SF3">
    <property type="entry name" value="UDP-N-ACETYLGLUCOSAMINE 2-EPIMERASE"/>
    <property type="match status" value="1"/>
</dbReference>
<dbReference type="OrthoDB" id="9803238at2"/>
<sequence>MRKICVVTATRAEYGLLKPLMGYLFESERFELQTLVTGAHLSPEFGLTYRFLEEDGFQIDEKVEMLLSADTPTGIVKSMGLGMIGYAEAFSRLSPDAVIILGDRYEMLSVASAATIFNIPIIHLHGGEITEGAYDDAIRHAISKLSALHFASTEGYRKRVIQMGEQPEQVYNVGAIGLDNISGASLFSREELEANLGIRFKKYNYQVTFHPETLSDLSSEEQFRVLLEAVEEQADSYFIFTKANADTDGRVINQMIDDYVAKNPDKASAHSSLGSLRFLSVVNICDAIIGNSSSGIIEAPSLKTPTINIGDRQRGRIQAESVLNCNVEKEAIMFAFDKVKDASFQASIREVVNPYGDGNTVEKIGRVLTSIDLNKLRTKKFYNISIS</sequence>
<evidence type="ECO:0000259" key="1">
    <source>
        <dbReference type="Pfam" id="PF02350"/>
    </source>
</evidence>
<dbReference type="EMBL" id="PVBS01000004">
    <property type="protein sequence ID" value="PRD51944.1"/>
    <property type="molecule type" value="Genomic_DNA"/>
</dbReference>
<dbReference type="PANTHER" id="PTHR43174">
    <property type="entry name" value="UDP-N-ACETYLGLUCOSAMINE 2-EPIMERASE"/>
    <property type="match status" value="1"/>
</dbReference>
<feature type="domain" description="UDP-N-acetylglucosamine 2-epimerase" evidence="1">
    <location>
        <begin position="27"/>
        <end position="368"/>
    </location>
</feature>
<dbReference type="Proteomes" id="UP000238642">
    <property type="component" value="Unassembled WGS sequence"/>
</dbReference>
<dbReference type="InterPro" id="IPR020004">
    <property type="entry name" value="UDP-GlcNAc_Epase"/>
</dbReference>
<evidence type="ECO:0000313" key="3">
    <source>
        <dbReference type="Proteomes" id="UP000238642"/>
    </source>
</evidence>
<evidence type="ECO:0000313" key="2">
    <source>
        <dbReference type="EMBL" id="PRD51944.1"/>
    </source>
</evidence>
<name>A0A2S9JG62_9SPHI</name>
<proteinExistence type="predicted"/>
<dbReference type="InterPro" id="IPR003331">
    <property type="entry name" value="UDP_GlcNAc_Epimerase_2_dom"/>
</dbReference>
<dbReference type="GO" id="GO:0004553">
    <property type="term" value="F:hydrolase activity, hydrolyzing O-glycosyl compounds"/>
    <property type="evidence" value="ECO:0007669"/>
    <property type="project" value="InterPro"/>
</dbReference>
<protein>
    <submittedName>
        <fullName evidence="2">UDP-N-acetylglucosamine 2-epimerase (Hydrolyzing)</fullName>
    </submittedName>
</protein>
<dbReference type="Gene3D" id="3.40.50.2000">
    <property type="entry name" value="Glycogen Phosphorylase B"/>
    <property type="match status" value="2"/>
</dbReference>
<organism evidence="2 3">
    <name type="scientific">Sphingobacterium gobiense</name>
    <dbReference type="NCBI Taxonomy" id="1382456"/>
    <lineage>
        <taxon>Bacteria</taxon>
        <taxon>Pseudomonadati</taxon>
        <taxon>Bacteroidota</taxon>
        <taxon>Sphingobacteriia</taxon>
        <taxon>Sphingobacteriales</taxon>
        <taxon>Sphingobacteriaceae</taxon>
        <taxon>Sphingobacterium</taxon>
    </lineage>
</organism>
<dbReference type="NCBIfam" id="TIGR03568">
    <property type="entry name" value="NeuC_NnaA"/>
    <property type="match status" value="1"/>
</dbReference>
<gene>
    <name evidence="2" type="primary">neuC</name>
    <name evidence="2" type="ORF">C5749_16730</name>
</gene>